<accession>A0A919NYN1</accession>
<sequence length="73" mass="7696">MSRAAAQWSAEILREQAADLAAAVFPWQVDAAYEGLLTAAAMERAAEVRAVAAEHLMILADALDAASREPATV</sequence>
<dbReference type="RefSeq" id="WP_203813542.1">
    <property type="nucleotide sequence ID" value="NZ_BOMY01000053.1"/>
</dbReference>
<protein>
    <submittedName>
        <fullName evidence="1">Uncharacterized protein</fullName>
    </submittedName>
</protein>
<dbReference type="EMBL" id="BOMY01000053">
    <property type="protein sequence ID" value="GIF25737.1"/>
    <property type="molecule type" value="Genomic_DNA"/>
</dbReference>
<dbReference type="AlphaFoldDB" id="A0A919NYN1"/>
<dbReference type="Proteomes" id="UP000623608">
    <property type="component" value="Unassembled WGS sequence"/>
</dbReference>
<proteinExistence type="predicted"/>
<evidence type="ECO:0000313" key="1">
    <source>
        <dbReference type="EMBL" id="GIF25737.1"/>
    </source>
</evidence>
<organism evidence="1 2">
    <name type="scientific">Paractinoplanes tereljensis</name>
    <dbReference type="NCBI Taxonomy" id="571912"/>
    <lineage>
        <taxon>Bacteria</taxon>
        <taxon>Bacillati</taxon>
        <taxon>Actinomycetota</taxon>
        <taxon>Actinomycetes</taxon>
        <taxon>Micromonosporales</taxon>
        <taxon>Micromonosporaceae</taxon>
        <taxon>Paractinoplanes</taxon>
    </lineage>
</organism>
<name>A0A919NYN1_9ACTN</name>
<keyword evidence="2" id="KW-1185">Reference proteome</keyword>
<reference evidence="1" key="1">
    <citation type="submission" date="2021-01" db="EMBL/GenBank/DDBJ databases">
        <title>Whole genome shotgun sequence of Actinoplanes tereljensis NBRC 105297.</title>
        <authorList>
            <person name="Komaki H."/>
            <person name="Tamura T."/>
        </authorList>
    </citation>
    <scope>NUCLEOTIDE SEQUENCE</scope>
    <source>
        <strain evidence="1">NBRC 105297</strain>
    </source>
</reference>
<evidence type="ECO:0000313" key="2">
    <source>
        <dbReference type="Proteomes" id="UP000623608"/>
    </source>
</evidence>
<gene>
    <name evidence="1" type="ORF">Ate02nite_84670</name>
</gene>
<comment type="caution">
    <text evidence="1">The sequence shown here is derived from an EMBL/GenBank/DDBJ whole genome shotgun (WGS) entry which is preliminary data.</text>
</comment>